<dbReference type="EMBL" id="AZIT01000001">
    <property type="protein sequence ID" value="ETZ18036.1"/>
    <property type="molecule type" value="Genomic_DNA"/>
</dbReference>
<dbReference type="EMBL" id="AZIT01000065">
    <property type="protein sequence ID" value="ETZ17317.1"/>
    <property type="molecule type" value="Genomic_DNA"/>
</dbReference>
<sequence>MQKIQLELQFDMVKGVLVSLKIYLESLKEVVMRV</sequence>
<accession>W6TF64</accession>
<evidence type="ECO:0000313" key="3">
    <source>
        <dbReference type="Proteomes" id="UP000019148"/>
    </source>
</evidence>
<reference evidence="1 3" key="1">
    <citation type="submission" date="2013-12" db="EMBL/GenBank/DDBJ databases">
        <title>Comparative genomics of relapsing fever spirochetes.</title>
        <authorList>
            <person name="Schwan T.G."/>
            <person name="Raffel S.J."/>
            <person name="Porcella S.F."/>
        </authorList>
    </citation>
    <scope>NUCLEOTIDE SEQUENCE [LARGE SCALE GENOMIC DNA]</scope>
    <source>
        <strain evidence="1 3">CR2A</strain>
    </source>
</reference>
<protein>
    <submittedName>
        <fullName evidence="1">Uncharacterized protein</fullName>
    </submittedName>
</protein>
<dbReference type="AlphaFoldDB" id="W6TF64"/>
<comment type="caution">
    <text evidence="1">The sequence shown here is derived from an EMBL/GenBank/DDBJ whole genome shotgun (WGS) entry which is preliminary data.</text>
</comment>
<dbReference type="Proteomes" id="UP000019148">
    <property type="component" value="Unassembled WGS sequence"/>
</dbReference>
<evidence type="ECO:0000313" key="2">
    <source>
        <dbReference type="EMBL" id="ETZ18036.1"/>
    </source>
</evidence>
<organism evidence="1 3">
    <name type="scientific">Borrelia duttonii CR2A</name>
    <dbReference type="NCBI Taxonomy" id="1432657"/>
    <lineage>
        <taxon>Bacteria</taxon>
        <taxon>Pseudomonadati</taxon>
        <taxon>Spirochaetota</taxon>
        <taxon>Spirochaetia</taxon>
        <taxon>Spirochaetales</taxon>
        <taxon>Borreliaceae</taxon>
        <taxon>Borrelia</taxon>
    </lineage>
</organism>
<name>W6TF64_9SPIR</name>
<proteinExistence type="predicted"/>
<gene>
    <name evidence="2" type="ORF">BDCR2A_00009</name>
    <name evidence="1" type="ORF">BDCR2A_01765</name>
</gene>
<evidence type="ECO:0000313" key="1">
    <source>
        <dbReference type="EMBL" id="ETZ17317.1"/>
    </source>
</evidence>